<dbReference type="GO" id="GO:0009097">
    <property type="term" value="P:isoleucine biosynthetic process"/>
    <property type="evidence" value="ECO:0007669"/>
    <property type="project" value="TreeGrafter"/>
</dbReference>
<dbReference type="GO" id="GO:0005948">
    <property type="term" value="C:acetolactate synthase complex"/>
    <property type="evidence" value="ECO:0007669"/>
    <property type="project" value="TreeGrafter"/>
</dbReference>
<proteinExistence type="inferred from homology"/>
<dbReference type="GO" id="GO:0009099">
    <property type="term" value="P:L-valine biosynthetic process"/>
    <property type="evidence" value="ECO:0007669"/>
    <property type="project" value="TreeGrafter"/>
</dbReference>
<dbReference type="GO" id="GO:0030976">
    <property type="term" value="F:thiamine pyrophosphate binding"/>
    <property type="evidence" value="ECO:0007669"/>
    <property type="project" value="InterPro"/>
</dbReference>
<dbReference type="Pfam" id="PF02775">
    <property type="entry name" value="TPP_enzyme_C"/>
    <property type="match status" value="1"/>
</dbReference>
<dbReference type="SUPFAM" id="SSF52467">
    <property type="entry name" value="DHS-like NAD/FAD-binding domain"/>
    <property type="match status" value="1"/>
</dbReference>
<protein>
    <submittedName>
        <fullName evidence="7">Acetolactate synthase-1/2/3 large subunit</fullName>
        <ecNumber evidence="7">2.2.1.6</ecNumber>
    </submittedName>
</protein>
<evidence type="ECO:0000313" key="8">
    <source>
        <dbReference type="Proteomes" id="UP001139648"/>
    </source>
</evidence>
<dbReference type="CDD" id="cd00568">
    <property type="entry name" value="TPP_enzymes"/>
    <property type="match status" value="1"/>
</dbReference>
<dbReference type="RefSeq" id="WP_253749344.1">
    <property type="nucleotide sequence ID" value="NZ_BAABKA010000108.1"/>
</dbReference>
<reference evidence="7" key="1">
    <citation type="submission" date="2022-06" db="EMBL/GenBank/DDBJ databases">
        <title>Sequencing the genomes of 1000 actinobacteria strains.</title>
        <authorList>
            <person name="Klenk H.-P."/>
        </authorList>
    </citation>
    <scope>NUCLEOTIDE SEQUENCE</scope>
    <source>
        <strain evidence="7">DSM 46694</strain>
    </source>
</reference>
<evidence type="ECO:0000259" key="4">
    <source>
        <dbReference type="Pfam" id="PF00205"/>
    </source>
</evidence>
<dbReference type="InterPro" id="IPR029035">
    <property type="entry name" value="DHS-like_NAD/FAD-binding_dom"/>
</dbReference>
<accession>A0A9X2K610</accession>
<gene>
    <name evidence="7" type="ORF">HD597_007975</name>
</gene>
<dbReference type="InterPro" id="IPR012001">
    <property type="entry name" value="Thiamin_PyroP_enz_TPP-bd_dom"/>
</dbReference>
<dbReference type="EC" id="2.2.1.6" evidence="7"/>
<dbReference type="GO" id="GO:0050660">
    <property type="term" value="F:flavin adenine dinucleotide binding"/>
    <property type="evidence" value="ECO:0007669"/>
    <property type="project" value="TreeGrafter"/>
</dbReference>
<dbReference type="SUPFAM" id="SSF52518">
    <property type="entry name" value="Thiamin diphosphate-binding fold (THDP-binding)"/>
    <property type="match status" value="2"/>
</dbReference>
<organism evidence="7 8">
    <name type="scientific">Nonomuraea thailandensis</name>
    <dbReference type="NCBI Taxonomy" id="1188745"/>
    <lineage>
        <taxon>Bacteria</taxon>
        <taxon>Bacillati</taxon>
        <taxon>Actinomycetota</taxon>
        <taxon>Actinomycetes</taxon>
        <taxon>Streptosporangiales</taxon>
        <taxon>Streptosporangiaceae</taxon>
        <taxon>Nonomuraea</taxon>
    </lineage>
</organism>
<dbReference type="Pfam" id="PF02776">
    <property type="entry name" value="TPP_enzyme_N"/>
    <property type="match status" value="1"/>
</dbReference>
<dbReference type="GO" id="GO:0003984">
    <property type="term" value="F:acetolactate synthase activity"/>
    <property type="evidence" value="ECO:0007669"/>
    <property type="project" value="UniProtKB-EC"/>
</dbReference>
<comment type="caution">
    <text evidence="7">The sequence shown here is derived from an EMBL/GenBank/DDBJ whole genome shotgun (WGS) entry which is preliminary data.</text>
</comment>
<evidence type="ECO:0000256" key="1">
    <source>
        <dbReference type="ARBA" id="ARBA00007812"/>
    </source>
</evidence>
<keyword evidence="7" id="KW-0808">Transferase</keyword>
<dbReference type="InterPro" id="IPR029061">
    <property type="entry name" value="THDP-binding"/>
</dbReference>
<evidence type="ECO:0000256" key="2">
    <source>
        <dbReference type="ARBA" id="ARBA00023052"/>
    </source>
</evidence>
<keyword evidence="2 3" id="KW-0786">Thiamine pyrophosphate</keyword>
<dbReference type="AlphaFoldDB" id="A0A9X2K610"/>
<dbReference type="CDD" id="cd07035">
    <property type="entry name" value="TPP_PYR_POX_like"/>
    <property type="match status" value="1"/>
</dbReference>
<evidence type="ECO:0000259" key="6">
    <source>
        <dbReference type="Pfam" id="PF02776"/>
    </source>
</evidence>
<dbReference type="EMBL" id="JAMZEB010000002">
    <property type="protein sequence ID" value="MCP2360955.1"/>
    <property type="molecule type" value="Genomic_DNA"/>
</dbReference>
<dbReference type="GO" id="GO:0000287">
    <property type="term" value="F:magnesium ion binding"/>
    <property type="evidence" value="ECO:0007669"/>
    <property type="project" value="InterPro"/>
</dbReference>
<evidence type="ECO:0000313" key="7">
    <source>
        <dbReference type="EMBL" id="MCP2360955.1"/>
    </source>
</evidence>
<dbReference type="InterPro" id="IPR012000">
    <property type="entry name" value="Thiamin_PyroP_enz_cen_dom"/>
</dbReference>
<sequence>MRVYEAIVAGLEDVGVEAAFGGAGENAAGLMLALKHSRRIRPIITRHEQAASFMACGYAMYSGKLGFCFATAGPGAFNLFSGLAMAMSDSYPVLAVSGYAPRKWQGWGSLNETSGLGGTPDSRAMFAATTKKSFLLESAEDTFGVLEEAVNTAFEGRPGPVHLHVPLDLTERGIDVARTRPVRLDVPPVPPDPERVEEIASVLADALRERRRIVVLAGFGAIRSGAGPQIKQLIERFQIPLLTTLDGKGVVSETHPLALGVFSDSGHASAWKAFREADVVLCVGNSLNQHATFNYRRDLFDGKVLIHVNISEIEFRKAYQAEHTLLSDARPAVAALVEALERKVGDVPAADVSGKDYEARHITHLTGRIHPGELAQAIGRLLPARAVLLADAGAHLAWLGYYVDVEEGQNFRKAGSFGPMAGHVNGAIGLKVAHPDRTVVVGCGDGCYSLSGFELMTAVEHDIAVIWIIFDDQEFKLIKLYQLSEYLETGLVEFRNPDFAAYARACGADGYRVETLAEFEDAFRAALGSGRPTVIDARITRWAIPHYSPSPHGVIAGLVETIEDRLRGRDGARHE</sequence>
<dbReference type="Proteomes" id="UP001139648">
    <property type="component" value="Unassembled WGS sequence"/>
</dbReference>
<keyword evidence="8" id="KW-1185">Reference proteome</keyword>
<dbReference type="Gene3D" id="3.40.50.1220">
    <property type="entry name" value="TPP-binding domain"/>
    <property type="match status" value="1"/>
</dbReference>
<feature type="domain" description="Thiamine pyrophosphate enzyme N-terminal TPP-binding" evidence="6">
    <location>
        <begin position="1"/>
        <end position="110"/>
    </location>
</feature>
<feature type="domain" description="Thiamine pyrophosphate enzyme central" evidence="4">
    <location>
        <begin position="203"/>
        <end position="336"/>
    </location>
</feature>
<dbReference type="Pfam" id="PF00205">
    <property type="entry name" value="TPP_enzyme_M"/>
    <property type="match status" value="1"/>
</dbReference>
<dbReference type="PANTHER" id="PTHR18968:SF167">
    <property type="entry name" value="ACETOLACTATE SYNTHASE LARGE SUBUNIT ILVB2-RELATED"/>
    <property type="match status" value="1"/>
</dbReference>
<name>A0A9X2K610_9ACTN</name>
<dbReference type="InterPro" id="IPR011766">
    <property type="entry name" value="TPP_enzyme_TPP-bd"/>
</dbReference>
<evidence type="ECO:0000259" key="5">
    <source>
        <dbReference type="Pfam" id="PF02775"/>
    </source>
</evidence>
<evidence type="ECO:0000256" key="3">
    <source>
        <dbReference type="RuleBase" id="RU362132"/>
    </source>
</evidence>
<comment type="similarity">
    <text evidence="1 3">Belongs to the TPP enzyme family.</text>
</comment>
<dbReference type="PANTHER" id="PTHR18968">
    <property type="entry name" value="THIAMINE PYROPHOSPHATE ENZYMES"/>
    <property type="match status" value="1"/>
</dbReference>
<feature type="domain" description="Thiamine pyrophosphate enzyme TPP-binding" evidence="5">
    <location>
        <begin position="391"/>
        <end position="536"/>
    </location>
</feature>
<dbReference type="Gene3D" id="3.40.50.970">
    <property type="match status" value="2"/>
</dbReference>
<dbReference type="InterPro" id="IPR045229">
    <property type="entry name" value="TPP_enz"/>
</dbReference>